<name>A0A4Y4DLV5_GLUUR</name>
<dbReference type="InterPro" id="IPR022290">
    <property type="entry name" value="LLM_Atu2307-like"/>
</dbReference>
<reference evidence="4 5" key="1">
    <citation type="submission" date="2019-06" db="EMBL/GenBank/DDBJ databases">
        <title>Whole genome shotgun sequence of Glutamicibacter uratoxydans NBRC 15515.</title>
        <authorList>
            <person name="Hosoyama A."/>
            <person name="Uohara A."/>
            <person name="Ohji S."/>
            <person name="Ichikawa N."/>
        </authorList>
    </citation>
    <scope>NUCLEOTIDE SEQUENCE [LARGE SCALE GENOMIC DNA]</scope>
    <source>
        <strain evidence="4 5">NBRC 15515</strain>
    </source>
</reference>
<dbReference type="InterPro" id="IPR011251">
    <property type="entry name" value="Luciferase-like_dom"/>
</dbReference>
<dbReference type="InterPro" id="IPR050766">
    <property type="entry name" value="Bact_Lucif_Oxidored"/>
</dbReference>
<dbReference type="GO" id="GO:0004497">
    <property type="term" value="F:monooxygenase activity"/>
    <property type="evidence" value="ECO:0007669"/>
    <property type="project" value="UniProtKB-KW"/>
</dbReference>
<dbReference type="Gene3D" id="3.20.20.30">
    <property type="entry name" value="Luciferase-like domain"/>
    <property type="match status" value="1"/>
</dbReference>
<evidence type="ECO:0000256" key="2">
    <source>
        <dbReference type="ARBA" id="ARBA00023033"/>
    </source>
</evidence>
<gene>
    <name evidence="4" type="ORF">AUR04nite_11250</name>
</gene>
<dbReference type="InterPro" id="IPR036661">
    <property type="entry name" value="Luciferase-like_sf"/>
</dbReference>
<dbReference type="AlphaFoldDB" id="A0A4Y4DLV5"/>
<sequence>MHMHVKREVDAMGTSTKLPQIGAETFGDITEDLNGTPLSHAQVIRNVVAEGQKAEESGLDFFGIGEHHRDDYAISSPETVLAALASTTENIKLGTAVTVLSSDDPVRVYERFATLDALSNGRTEIIAGRGSFIESFPLFGLNLEDYEELFEEKLDLLAQLRHGKPVTWQGEHRAALDAQQVYPLLEDKPLTTWVGVGGSPQSVIRAARHGLPLFLAIIGGQPSSFEPLVDLYHRALKQFGQPEQPVGAHFHGLVAESDEEALEKLWPHYQRTMNRLGSERGWPPVSRMRLQAAMGPDGAMMAGSPQTVAKKMAKAAKQLGLSRVDIKYSAGSLPHEDLMKSIELLGTEVKPLVHQILAEDS</sequence>
<protein>
    <submittedName>
        <fullName evidence="4">Oxidoreductase</fullName>
    </submittedName>
</protein>
<keyword evidence="1" id="KW-0560">Oxidoreductase</keyword>
<dbReference type="PANTHER" id="PTHR30137:SF8">
    <property type="entry name" value="BLR5498 PROTEIN"/>
    <property type="match status" value="1"/>
</dbReference>
<accession>A0A4Y4DLV5</accession>
<proteinExistence type="predicted"/>
<comment type="caution">
    <text evidence="4">The sequence shown here is derived from an EMBL/GenBank/DDBJ whole genome shotgun (WGS) entry which is preliminary data.</text>
</comment>
<dbReference type="Proteomes" id="UP000316612">
    <property type="component" value="Unassembled WGS sequence"/>
</dbReference>
<evidence type="ECO:0000256" key="1">
    <source>
        <dbReference type="ARBA" id="ARBA00023002"/>
    </source>
</evidence>
<dbReference type="SUPFAM" id="SSF51679">
    <property type="entry name" value="Bacterial luciferase-like"/>
    <property type="match status" value="1"/>
</dbReference>
<evidence type="ECO:0000259" key="3">
    <source>
        <dbReference type="Pfam" id="PF00296"/>
    </source>
</evidence>
<dbReference type="GO" id="GO:0016705">
    <property type="term" value="F:oxidoreductase activity, acting on paired donors, with incorporation or reduction of molecular oxygen"/>
    <property type="evidence" value="ECO:0007669"/>
    <property type="project" value="InterPro"/>
</dbReference>
<dbReference type="CDD" id="cd00347">
    <property type="entry name" value="Flavin_utilizing_monoxygenases"/>
    <property type="match status" value="1"/>
</dbReference>
<evidence type="ECO:0000313" key="5">
    <source>
        <dbReference type="Proteomes" id="UP000316612"/>
    </source>
</evidence>
<dbReference type="NCBIfam" id="TIGR03858">
    <property type="entry name" value="LLM_2I7G"/>
    <property type="match status" value="1"/>
</dbReference>
<keyword evidence="2" id="KW-0503">Monooxygenase</keyword>
<dbReference type="Pfam" id="PF00296">
    <property type="entry name" value="Bac_luciferase"/>
    <property type="match status" value="1"/>
</dbReference>
<dbReference type="EMBL" id="BJNY01000005">
    <property type="protein sequence ID" value="GED05593.1"/>
    <property type="molecule type" value="Genomic_DNA"/>
</dbReference>
<dbReference type="GO" id="GO:0005829">
    <property type="term" value="C:cytosol"/>
    <property type="evidence" value="ECO:0007669"/>
    <property type="project" value="TreeGrafter"/>
</dbReference>
<dbReference type="PANTHER" id="PTHR30137">
    <property type="entry name" value="LUCIFERASE-LIKE MONOOXYGENASE"/>
    <property type="match status" value="1"/>
</dbReference>
<organism evidence="4 5">
    <name type="scientific">Glutamicibacter uratoxydans</name>
    <name type="common">Arthrobacter uratoxydans</name>
    <dbReference type="NCBI Taxonomy" id="43667"/>
    <lineage>
        <taxon>Bacteria</taxon>
        <taxon>Bacillati</taxon>
        <taxon>Actinomycetota</taxon>
        <taxon>Actinomycetes</taxon>
        <taxon>Micrococcales</taxon>
        <taxon>Micrococcaceae</taxon>
        <taxon>Glutamicibacter</taxon>
    </lineage>
</organism>
<evidence type="ECO:0000313" key="4">
    <source>
        <dbReference type="EMBL" id="GED05593.1"/>
    </source>
</evidence>
<feature type="domain" description="Luciferase-like" evidence="3">
    <location>
        <begin position="35"/>
        <end position="321"/>
    </location>
</feature>
<keyword evidence="5" id="KW-1185">Reference proteome</keyword>